<dbReference type="OrthoDB" id="448448at2759"/>
<keyword evidence="2" id="KW-0067">ATP-binding</keyword>
<dbReference type="AlphaFoldDB" id="A0A9Q3FUF2"/>
<dbReference type="Gene3D" id="3.40.50.10810">
    <property type="entry name" value="Tandem AAA-ATPase domain"/>
    <property type="match status" value="1"/>
</dbReference>
<name>A0A9Q3FUF2_9BASI</name>
<evidence type="ECO:0000259" key="4">
    <source>
        <dbReference type="Pfam" id="PF00176"/>
    </source>
</evidence>
<comment type="caution">
    <text evidence="5">The sequence shown here is derived from an EMBL/GenBank/DDBJ whole genome shotgun (WGS) entry which is preliminary data.</text>
</comment>
<proteinExistence type="predicted"/>
<reference evidence="5" key="1">
    <citation type="submission" date="2021-03" db="EMBL/GenBank/DDBJ databases">
        <title>Draft genome sequence of rust myrtle Austropuccinia psidii MF-1, a brazilian biotype.</title>
        <authorList>
            <person name="Quecine M.C."/>
            <person name="Pachon D.M.R."/>
            <person name="Bonatelli M.L."/>
            <person name="Correr F.H."/>
            <person name="Franceschini L.M."/>
            <person name="Leite T.F."/>
            <person name="Margarido G.R.A."/>
            <person name="Almeida C.A."/>
            <person name="Ferrarezi J.A."/>
            <person name="Labate C.A."/>
        </authorList>
    </citation>
    <scope>NUCLEOTIDE SEQUENCE</scope>
    <source>
        <strain evidence="5">MF-1</strain>
    </source>
</reference>
<accession>A0A9Q3FUF2</accession>
<gene>
    <name evidence="5" type="ORF">O181_086123</name>
</gene>
<protein>
    <recommendedName>
        <fullName evidence="4">SNF2 N-terminal domain-containing protein</fullName>
    </recommendedName>
</protein>
<organism evidence="5 6">
    <name type="scientific">Austropuccinia psidii MF-1</name>
    <dbReference type="NCBI Taxonomy" id="1389203"/>
    <lineage>
        <taxon>Eukaryota</taxon>
        <taxon>Fungi</taxon>
        <taxon>Dikarya</taxon>
        <taxon>Basidiomycota</taxon>
        <taxon>Pucciniomycotina</taxon>
        <taxon>Pucciniomycetes</taxon>
        <taxon>Pucciniales</taxon>
        <taxon>Sphaerophragmiaceae</taxon>
        <taxon>Austropuccinia</taxon>
    </lineage>
</organism>
<sequence>MSAFYSQISGFKLKANLISCFLFIYFQAKTDTISQWIRPSHDVPAPFHDSNPTPPSSKTQNSFSLGLRNPQLTIRPYVWATSPPGSTFNSRHIITNKVVSSFESLLTNTPYGGLLADDMGLVKTIQAIVLIGTFK</sequence>
<evidence type="ECO:0000256" key="2">
    <source>
        <dbReference type="ARBA" id="ARBA00022840"/>
    </source>
</evidence>
<keyword evidence="6" id="KW-1185">Reference proteome</keyword>
<dbReference type="InterPro" id="IPR000330">
    <property type="entry name" value="SNF2_N"/>
</dbReference>
<feature type="region of interest" description="Disordered" evidence="3">
    <location>
        <begin position="44"/>
        <end position="63"/>
    </location>
</feature>
<dbReference type="Proteomes" id="UP000765509">
    <property type="component" value="Unassembled WGS sequence"/>
</dbReference>
<dbReference type="InterPro" id="IPR038718">
    <property type="entry name" value="SNF2-like_sf"/>
</dbReference>
<evidence type="ECO:0000256" key="1">
    <source>
        <dbReference type="ARBA" id="ARBA00022741"/>
    </source>
</evidence>
<dbReference type="Pfam" id="PF00176">
    <property type="entry name" value="SNF2-rel_dom"/>
    <property type="match status" value="1"/>
</dbReference>
<evidence type="ECO:0000256" key="3">
    <source>
        <dbReference type="SAM" id="MobiDB-lite"/>
    </source>
</evidence>
<dbReference type="GO" id="GO:0005524">
    <property type="term" value="F:ATP binding"/>
    <property type="evidence" value="ECO:0007669"/>
    <property type="project" value="InterPro"/>
</dbReference>
<evidence type="ECO:0000313" key="5">
    <source>
        <dbReference type="EMBL" id="MBW0546408.1"/>
    </source>
</evidence>
<keyword evidence="1" id="KW-0547">Nucleotide-binding</keyword>
<dbReference type="EMBL" id="AVOT02051395">
    <property type="protein sequence ID" value="MBW0546408.1"/>
    <property type="molecule type" value="Genomic_DNA"/>
</dbReference>
<evidence type="ECO:0000313" key="6">
    <source>
        <dbReference type="Proteomes" id="UP000765509"/>
    </source>
</evidence>
<feature type="domain" description="SNF2 N-terminal" evidence="4">
    <location>
        <begin position="103"/>
        <end position="134"/>
    </location>
</feature>